<dbReference type="AlphaFoldDB" id="A0A8J7MUZ6"/>
<reference evidence="2" key="1">
    <citation type="submission" date="2021-01" db="EMBL/GenBank/DDBJ databases">
        <title>Genome seq and assembly of Tabrizicola sp. KVB23.</title>
        <authorList>
            <person name="Chhetri G."/>
        </authorList>
    </citation>
    <scope>NUCLEOTIDE SEQUENCE</scope>
    <source>
        <strain evidence="2">KVB23</strain>
    </source>
</reference>
<dbReference type="Proteomes" id="UP000619033">
    <property type="component" value="Unassembled WGS sequence"/>
</dbReference>
<proteinExistence type="predicted"/>
<keyword evidence="3" id="KW-1185">Reference proteome</keyword>
<accession>A0A8J7MUZ6</accession>
<gene>
    <name evidence="2" type="ORF">JI744_07515</name>
</gene>
<name>A0A8J7MUZ6_9RHOB</name>
<comment type="caution">
    <text evidence="2">The sequence shown here is derived from an EMBL/GenBank/DDBJ whole genome shotgun (WGS) entry which is preliminary data.</text>
</comment>
<evidence type="ECO:0000313" key="3">
    <source>
        <dbReference type="Proteomes" id="UP000619033"/>
    </source>
</evidence>
<dbReference type="EMBL" id="JAESVP010000003">
    <property type="protein sequence ID" value="MBL4927949.1"/>
    <property type="molecule type" value="Genomic_DNA"/>
</dbReference>
<feature type="coiled-coil region" evidence="1">
    <location>
        <begin position="45"/>
        <end position="104"/>
    </location>
</feature>
<organism evidence="2 3">
    <name type="scientific">Fuscibacter oryzae</name>
    <dbReference type="NCBI Taxonomy" id="2803939"/>
    <lineage>
        <taxon>Bacteria</taxon>
        <taxon>Pseudomonadati</taxon>
        <taxon>Pseudomonadota</taxon>
        <taxon>Alphaproteobacteria</taxon>
        <taxon>Rhodobacterales</taxon>
        <taxon>Paracoccaceae</taxon>
        <taxon>Fuscibacter</taxon>
    </lineage>
</organism>
<dbReference type="RefSeq" id="WP_202659074.1">
    <property type="nucleotide sequence ID" value="NZ_JAESVP010000003.1"/>
</dbReference>
<evidence type="ECO:0000313" key="2">
    <source>
        <dbReference type="EMBL" id="MBL4927949.1"/>
    </source>
</evidence>
<sequence length="122" mass="13079">MQDITELERRISAALARIGQGIEALATAAPEPATGPVDESALVEIGRLNDALDEEKMANAQLNERLRVLRAREGEGRAELEAKVAELESELAALRAERAQEAAEIAEIVAALTPIVEETTHA</sequence>
<evidence type="ECO:0000256" key="1">
    <source>
        <dbReference type="SAM" id="Coils"/>
    </source>
</evidence>
<protein>
    <submittedName>
        <fullName evidence="2">Uncharacterized protein</fullName>
    </submittedName>
</protein>
<keyword evidence="1" id="KW-0175">Coiled coil</keyword>